<sequence length="3270" mass="355093">MPGSRKLEFQYAGKKRRVEAGWLSSVRDEEEYRRLVKISMMIAASKRKIQKMKEALKDKSMHPGGLEREIESEEQYLDSLVRGRVEVAVSFVPFGPLPGFEPAKANVLYKAGRGPFSGMVRRYFEIFEGRLTSFRKDPSSGAQPPNEMGERRASLTRHDSIGSQASTGSEHGESTKVYDLRGLNFSESVSVEDRESEPGVNRTEKWQKDPAGGLYRYRVVLQTPARQHGALFLYTQDLLAAHLWAHSIRVSQHMSSARRLDLLTRALQKIASAGGEEGFQVLAEEMVAERARRPDYVSRREARRGSKSTAPAEGADEAAGVLFSRMKALRGLQDALSDADVKSRVLESLQAKFRRFKQARVEKREWEALMDTLSPVSHLKKGQQLDVAYSCFNEANALNLLFGEVVATQLFLSNPPADFPAYSPVDFAEARTTNVACSQDFQLLSFGGGGERESGVTAVRSFIQMASISSVILNSAPPLSGSPKGFWLSVLGQRLRQSRAGDCGKLTLILEDIVERLWVKKTGEIRPPLQALRLGVLNALTSSDLRPTHTLQEDQLFVDSVRGQIDGTSIVSFRVYTTDTNYEAINAALDNKDKLLSDIREGMQDALAEVEMEARDLPLVRQINTTSATLRPLRISEVERAAVVRMSVRARAVVPSQFLSQLSADTPVMLCMTLMGEEFISETTTAGSAGGSGLEIQLNACVAVPVGGNSRRDATVRAWGELTSGVEMGCRICSVTQVATPDSMASPQNDQSRETLLYASQPVSALGVPSPTESVKAFDLKFRSWSDLAAGGRGGSEGRVVIEAVMKLEDAKNLEHRQVSPDYLGRGSPGATHTSHAIAYLNDFGSGNSQVVREVGLEGSANGEEVPNYLQINLDSLFFPLGNDGKGNEKLLYFVTCRAGSAVVSSDARHRLTSSMAGSKGGDAPPLPRRGSHGRRSSRDGPVGSSGAAGPTQVLPFCSKLFLELPPHPGMFKSVDGKKTVEVALWEMPRPDVCDFGEMDKKAKYGEPKRLGRALVNIGSLSLNEAGSETRLLFLPDSYYSEKLSALEWSRLQARAQKAGEDRSSCALTLSLCLRDQLWVMAHSSDGRGADGDGVHSSLSQRRFLVGSKLLLMVEQPQRYPVDARAWRRRALPTGPDPEAKDKPPRQWSEKDRKANEGKLWKAPLREPATSWELRQSGIDAPLKVQLIPDYCEDVIPHKFVLAASQHDHEARHCPGFWHKIFEEGDSSGGKLHPGKVVTHVSSLCRWEPVKLIAVYGNFTCDVAISTDLAERLFNEARSARAKGLQPQLPGYLDYYKRIVRRVHVSMLRSMYEAGFHIYDASYRSTDDATQNQFAKTRIPPKEPACFAGPLPFDANPTLVPYEWQMDIRFETEKQMIAFARHLNLGAQQAHFDELIRLRRKRAEDAQSGAMRLYRRLWKERSLAALAGKVEVVVVEVLNVSRKPADRRDSADGQAQLPWPSNGSSGGNQEKKVNASVTFRLKFSGDPPPEDYAAATNFQRTPVIPQSSHPRFSLVSALKAAGGYTFRTREIIPVNFLVFEVCLWHSQETRTARGGGTGTPEKAVLIGCAELPAHELIHAKRPFCNLWEPLTPYGTGELHLLTRFLPSDPALASLPVHKPQSAKAFIDMQTASSTITDAFGLPVRKGQFDPSLMNANRKVYELLHAKAPADQIARAVAQALADPSQLPRPRHKFESGQKERELHVSAYLHCLVFKARVAWEKATGGRFIQWTDPNLPIDEGAKREILQMASQPRSGRGDSLLEAASKGFPPEARPRLWRILSGAEDIRQNGTFAKCLQAAEGVESAVLRQLVEDLERVQSEEETFLWGGAGEAPAGADAAQNLRQARALQLSALILRARDACTAFVMYNSPDSSGGRRASRSSQHPMRYSPTLPRLALRLLIPQPDPLAGTFFALSSEDVFWILVALGGSQGPLSGLLSGAETGGNSDADSVAVRGGPGFAECILLESVLAVLFADVLSRTRAVGYPLSDFFGPSFASLFAGVLPSHSFFLFFDYLMACQHETPGRSREVLVSLAVALISTAETDLKNAHSAAGARAALVSAADALQDPNKTGAYLNWIETEVWEKPQNKGAVEDIAEFAFRGLESILPSIQNENFNLRGLGAELSGGETVTPGMIANKAGALVGGEGPSGFVRSLEGEFVPSEPVDSRGRRQQSVRETAPVAFFTARKFPKKLFPSAEEVGSVVKKELPQLSQGAAAACNVLAATSPEGGGGVVSWHDFLASAVLASSGTTREKAKALFKLFAESLPEGWGGAGSNNESTQAWAHTAASTSGGDALSKTSKALVFEVKHKRGTVGKAVVSSLSDCLGAVSRRKVLSVFSGRRQTGVMSVDLAFLPDGGQNFPPPSDLKGQGSVKGLLSVLIDRVELDEEMQGRGSVEVSCVSEGDKTAVAVKDYKLLPLREDGTLSSERDRDRDSKEELPPSRVYGGARNETQRQYVHIRTDALLPTPSDSTGSRSSLISLLGCRRVTQTILRRALVPLSARALCTVSDVTFSRYASAPTLVSAVFKGSGKTADATSAVVKGWEASFASKGFDSSFDAGGGALFRDAPPDSVPNWAHEIELQLAGASGTESKKVVVALSNGRTVDKGPGVVKLDEAVNGLSHLSAADFEAALCCSGLLSGALVRAGSALSKGMSTRKCAPFKCEVFMPPPPEAEEIEEREEEGELPYRVLLEVWNTDPASVAEPRVPVLLGEAWLPPFCSIPSSFPQRLNLKLKDATDATDNSSAEWGLRKTQSPLIVKESKGTASLTVGVRLEMPAMSSSHPPHRLRYKGSKLCRLHLHLMEASGLPLLHNDSSKGRSSSTVSPPSAFVRVWVQTGRGRWTPGRSLWTPEDGSLREGRLVEIRLQQRRPSTSPSWDETVCVDIPLEGGGGAGGSMVGSVVGSVYSSAVGTGIGQGTAVGGGGGRRGSRGGGGGRESEIGTQVASDRWSKQVRVSFGGQGQPQVGGWESVRQVVRLACDQTRRRAETEKNQQFPNLKEDDGVIALLLLPPEGKALSANPPSPEFLKHFAVERHWIPLDLSDPLETAVTRTLASHGASPPSSGGDVIIRVVQASPLLARKNPNVALYLARKRMERSAPVVERNSVEECFAYVFVGAQEGRVAWKPALVQQLDRAQMIAMKKEADRENEDRLRKGGGGSWVMPAQFKGVLLQTEKKIAVTKPLKASEIVFARAPAKVDDALGVQAFRDDPLLAGFPEQIVNLRAAGVNVRSIARLMNKKARENWQKSAKGDPSRKPVFITLLMVEDVLKRAG</sequence>
<reference evidence="2" key="1">
    <citation type="submission" date="2014-11" db="EMBL/GenBank/DDBJ databases">
        <authorList>
            <person name="Otto D Thomas"/>
            <person name="Naeem Raeece"/>
        </authorList>
    </citation>
    <scope>NUCLEOTIDE SEQUENCE</scope>
</reference>
<feature type="region of interest" description="Disordered" evidence="1">
    <location>
        <begin position="1127"/>
        <end position="1159"/>
    </location>
</feature>
<gene>
    <name evidence="2" type="ORF">Cvel_16753</name>
</gene>
<name>A0A0G4FFU6_9ALVE</name>
<proteinExistence type="predicted"/>
<feature type="compositionally biased region" description="Basic and acidic residues" evidence="1">
    <location>
        <begin position="148"/>
        <end position="160"/>
    </location>
</feature>
<feature type="compositionally biased region" description="Gly residues" evidence="1">
    <location>
        <begin position="2914"/>
        <end position="2934"/>
    </location>
</feature>
<accession>A0A0G4FFU6</accession>
<evidence type="ECO:0000256" key="1">
    <source>
        <dbReference type="SAM" id="MobiDB-lite"/>
    </source>
</evidence>
<dbReference type="EMBL" id="CDMZ01000336">
    <property type="protein sequence ID" value="CEM12061.1"/>
    <property type="molecule type" value="Genomic_DNA"/>
</dbReference>
<feature type="region of interest" description="Disordered" evidence="1">
    <location>
        <begin position="913"/>
        <end position="951"/>
    </location>
</feature>
<organism evidence="2">
    <name type="scientific">Chromera velia CCMP2878</name>
    <dbReference type="NCBI Taxonomy" id="1169474"/>
    <lineage>
        <taxon>Eukaryota</taxon>
        <taxon>Sar</taxon>
        <taxon>Alveolata</taxon>
        <taxon>Colpodellida</taxon>
        <taxon>Chromeraceae</taxon>
        <taxon>Chromera</taxon>
    </lineage>
</organism>
<evidence type="ECO:0008006" key="3">
    <source>
        <dbReference type="Google" id="ProtNLM"/>
    </source>
</evidence>
<feature type="region of interest" description="Disordered" evidence="1">
    <location>
        <begin position="134"/>
        <end position="173"/>
    </location>
</feature>
<feature type="region of interest" description="Disordered" evidence="1">
    <location>
        <begin position="1445"/>
        <end position="1471"/>
    </location>
</feature>
<feature type="region of interest" description="Disordered" evidence="1">
    <location>
        <begin position="2422"/>
        <end position="2451"/>
    </location>
</feature>
<dbReference type="PhylomeDB" id="A0A0G4FFU6"/>
<feature type="compositionally biased region" description="Basic and acidic residues" evidence="1">
    <location>
        <begin position="1138"/>
        <end position="1159"/>
    </location>
</feature>
<feature type="compositionally biased region" description="Basic and acidic residues" evidence="1">
    <location>
        <begin position="2422"/>
        <end position="2440"/>
    </location>
</feature>
<protein>
    <recommendedName>
        <fullName evidence="3">C2 domain-containing protein</fullName>
    </recommendedName>
</protein>
<dbReference type="VEuPathDB" id="CryptoDB:Cvel_16753"/>
<evidence type="ECO:0000313" key="2">
    <source>
        <dbReference type="EMBL" id="CEM12061.1"/>
    </source>
</evidence>
<feature type="region of interest" description="Disordered" evidence="1">
    <location>
        <begin position="2914"/>
        <end position="2944"/>
    </location>
</feature>